<dbReference type="Proteomes" id="UP000054988">
    <property type="component" value="Unassembled WGS sequence"/>
</dbReference>
<gene>
    <name evidence="1" type="ORF">WG66_3050</name>
</gene>
<dbReference type="AlphaFoldDB" id="A0A0W0G726"/>
<reference evidence="1 2" key="1">
    <citation type="submission" date="2015-12" db="EMBL/GenBank/DDBJ databases">
        <title>Draft genome sequence of Moniliophthora roreri, the causal agent of frosty pod rot of cacao.</title>
        <authorList>
            <person name="Aime M.C."/>
            <person name="Diaz-Valderrama J.R."/>
            <person name="Kijpornyongpan T."/>
            <person name="Phillips-Mora W."/>
        </authorList>
    </citation>
    <scope>NUCLEOTIDE SEQUENCE [LARGE SCALE GENOMIC DNA]</scope>
    <source>
        <strain evidence="1 2">MCA 2952</strain>
    </source>
</reference>
<name>A0A0W0G726_MONRR</name>
<organism evidence="1 2">
    <name type="scientific">Moniliophthora roreri</name>
    <name type="common">Frosty pod rot fungus</name>
    <name type="synonym">Monilia roreri</name>
    <dbReference type="NCBI Taxonomy" id="221103"/>
    <lineage>
        <taxon>Eukaryota</taxon>
        <taxon>Fungi</taxon>
        <taxon>Dikarya</taxon>
        <taxon>Basidiomycota</taxon>
        <taxon>Agaricomycotina</taxon>
        <taxon>Agaricomycetes</taxon>
        <taxon>Agaricomycetidae</taxon>
        <taxon>Agaricales</taxon>
        <taxon>Marasmiineae</taxon>
        <taxon>Marasmiaceae</taxon>
        <taxon>Moniliophthora</taxon>
    </lineage>
</organism>
<protein>
    <submittedName>
        <fullName evidence="1">Uncharacterized protein</fullName>
    </submittedName>
</protein>
<accession>A0A0W0G726</accession>
<evidence type="ECO:0000313" key="1">
    <source>
        <dbReference type="EMBL" id="KTB44374.1"/>
    </source>
</evidence>
<dbReference type="EMBL" id="LATX01000943">
    <property type="protein sequence ID" value="KTB44374.1"/>
    <property type="molecule type" value="Genomic_DNA"/>
</dbReference>
<comment type="caution">
    <text evidence="1">The sequence shown here is derived from an EMBL/GenBank/DDBJ whole genome shotgun (WGS) entry which is preliminary data.</text>
</comment>
<sequence>MSVKDVSSSDNLTDALETNNPKYFMLFLLWSVYSHTTWHVPQLAPQVYEYAAKAHILLVAELSRPSSIPTIQGLSSKEKHHE</sequence>
<proteinExistence type="predicted"/>
<evidence type="ECO:0000313" key="2">
    <source>
        <dbReference type="Proteomes" id="UP000054988"/>
    </source>
</evidence>